<evidence type="ECO:0000259" key="2">
    <source>
        <dbReference type="Pfam" id="PF12728"/>
    </source>
</evidence>
<reference evidence="3 4" key="1">
    <citation type="journal article" date="2017" name="Int. J. Syst. Evol. Microbiol.">
        <title>Pseudokineococcus basanitobsidens sp. nov., isolated from volcanic rock.</title>
        <authorList>
            <person name="Lee D.W."/>
            <person name="Park M.Y."/>
            <person name="Kim J.J."/>
            <person name="Kim B.S."/>
        </authorList>
    </citation>
    <scope>NUCLEOTIDE SEQUENCE [LARGE SCALE GENOMIC DNA]</scope>
    <source>
        <strain evidence="3 4">DSM 103726</strain>
    </source>
</reference>
<evidence type="ECO:0000256" key="1">
    <source>
        <dbReference type="SAM" id="MobiDB-lite"/>
    </source>
</evidence>
<evidence type="ECO:0000313" key="3">
    <source>
        <dbReference type="EMBL" id="MEJ5946140.1"/>
    </source>
</evidence>
<feature type="region of interest" description="Disordered" evidence="1">
    <location>
        <begin position="160"/>
        <end position="189"/>
    </location>
</feature>
<dbReference type="Pfam" id="PF12728">
    <property type="entry name" value="HTH_17"/>
    <property type="match status" value="1"/>
</dbReference>
<name>A0ABU8RM63_9ACTN</name>
<dbReference type="EMBL" id="JBBIAA010000016">
    <property type="protein sequence ID" value="MEJ5946140.1"/>
    <property type="molecule type" value="Genomic_DNA"/>
</dbReference>
<accession>A0ABU8RM63</accession>
<protein>
    <submittedName>
        <fullName evidence="3">Helix-turn-helix domain-containing protein</fullName>
    </submittedName>
</protein>
<feature type="domain" description="Helix-turn-helix" evidence="2">
    <location>
        <begin position="119"/>
        <end position="157"/>
    </location>
</feature>
<comment type="caution">
    <text evidence="3">The sequence shown here is derived from an EMBL/GenBank/DDBJ whole genome shotgun (WGS) entry which is preliminary data.</text>
</comment>
<dbReference type="Proteomes" id="UP001387100">
    <property type="component" value="Unassembled WGS sequence"/>
</dbReference>
<proteinExistence type="predicted"/>
<sequence>MSASRTTSRTTAAAPADFNVIAELGDVVDVGLLADADWADTVLDTLRPYRPVLGRSAYGRLEVIATLPATDLPQATRTAMAVLADVRRPDSSPLPAYSLEVLPTHAFDHRTRFVDVPPLLSVPEAAAALGISRQAVLKRIETGALPASRIGSVWAVAAAAMPSPPDDGPDTASSSASAPTSAAPAGARA</sequence>
<organism evidence="3 4">
    <name type="scientific">Pseudokineococcus basanitobsidens</name>
    <dbReference type="NCBI Taxonomy" id="1926649"/>
    <lineage>
        <taxon>Bacteria</taxon>
        <taxon>Bacillati</taxon>
        <taxon>Actinomycetota</taxon>
        <taxon>Actinomycetes</taxon>
        <taxon>Kineosporiales</taxon>
        <taxon>Kineosporiaceae</taxon>
        <taxon>Pseudokineococcus</taxon>
    </lineage>
</organism>
<dbReference type="InterPro" id="IPR041657">
    <property type="entry name" value="HTH_17"/>
</dbReference>
<dbReference type="RefSeq" id="WP_339575521.1">
    <property type="nucleotide sequence ID" value="NZ_JBBIAA010000016.1"/>
</dbReference>
<evidence type="ECO:0000313" key="4">
    <source>
        <dbReference type="Proteomes" id="UP001387100"/>
    </source>
</evidence>
<keyword evidence="4" id="KW-1185">Reference proteome</keyword>
<gene>
    <name evidence="3" type="ORF">WDZ17_12645</name>
</gene>
<feature type="compositionally biased region" description="Low complexity" evidence="1">
    <location>
        <begin position="170"/>
        <end position="189"/>
    </location>
</feature>